<feature type="domain" description="DUF4283" evidence="2">
    <location>
        <begin position="111"/>
        <end position="191"/>
    </location>
</feature>
<protein>
    <recommendedName>
        <fullName evidence="2">DUF4283 domain-containing protein</fullName>
    </recommendedName>
</protein>
<dbReference type="InterPro" id="IPR025558">
    <property type="entry name" value="DUF4283"/>
</dbReference>
<dbReference type="InterPro" id="IPR040256">
    <property type="entry name" value="At4g02000-like"/>
</dbReference>
<comment type="caution">
    <text evidence="3">The sequence shown here is derived from an EMBL/GenBank/DDBJ whole genome shotgun (WGS) entry which is preliminary data.</text>
</comment>
<sequence length="508" mass="55718">MNTVLLNTNPQSISTVASRSMEEERCTKTVRLKEGEEGEPGTQQLCDVVMDEPKLSYKDKLSKGKALLGEEDPWLLEEEPECEDGDITIMEDENGSKVELSDAFKKRLEKPWEKAVIVKLLGREIGYRALHTKIQSMWKPSGPFRLIDLENNFYIVRFWDSIDYLHALTGGPWVIHDHALYVQPWCQNFRATTGTVEKATVWVHFPDLPVDRYHSKVLKTMGNMVGSTVRIDVKTESQTRAKFAKVAVAVDLTKPLTGVVRLDNEEYMVSYEGLPKICFSCGRYGHSSLMCSHHNPQTKSSASGDVDAIPAASPNTPVATAVLGSCETQVPVRKNSLEVGEWMVAQRRTRRPNRKHVDSNAPRYHAGSSSHPGPSSPLSPLAVQPKVILKSNPIAAPIPRPVHSAVILEEACHRIIYPKSMSGQAVVTTIVSPTVSHIKPVKPPDPNNGMEGMSAANQTGTVISSGTTARMEEDPQISRTGEGASINMPIDVEAPAQGKVATSPSPSC</sequence>
<reference evidence="3" key="1">
    <citation type="submission" date="2022-02" db="EMBL/GenBank/DDBJ databases">
        <authorList>
            <person name="Henning P.M."/>
            <person name="McCubbin A.G."/>
            <person name="Shore J.S."/>
        </authorList>
    </citation>
    <scope>NUCLEOTIDE SEQUENCE</scope>
    <source>
        <strain evidence="3">F60SS</strain>
        <tissue evidence="3">Leaves</tissue>
    </source>
</reference>
<proteinExistence type="predicted"/>
<evidence type="ECO:0000313" key="4">
    <source>
        <dbReference type="Proteomes" id="UP001141552"/>
    </source>
</evidence>
<gene>
    <name evidence="3" type="ORF">Tsubulata_000010</name>
</gene>
<evidence type="ECO:0000313" key="3">
    <source>
        <dbReference type="EMBL" id="KAJ4832472.1"/>
    </source>
</evidence>
<evidence type="ECO:0000256" key="1">
    <source>
        <dbReference type="SAM" id="MobiDB-lite"/>
    </source>
</evidence>
<feature type="compositionally biased region" description="Low complexity" evidence="1">
    <location>
        <begin position="365"/>
        <end position="381"/>
    </location>
</feature>
<keyword evidence="4" id="KW-1185">Reference proteome</keyword>
<dbReference type="AlphaFoldDB" id="A0A9Q0J8Z3"/>
<dbReference type="EMBL" id="JAKUCV010005122">
    <property type="protein sequence ID" value="KAJ4832472.1"/>
    <property type="molecule type" value="Genomic_DNA"/>
</dbReference>
<dbReference type="PANTHER" id="PTHR31286:SF99">
    <property type="entry name" value="DUF4283 DOMAIN-CONTAINING PROTEIN"/>
    <property type="match status" value="1"/>
</dbReference>
<accession>A0A9Q0J8Z3</accession>
<dbReference type="PANTHER" id="PTHR31286">
    <property type="entry name" value="GLYCINE-RICH CELL WALL STRUCTURAL PROTEIN 1.8-LIKE"/>
    <property type="match status" value="1"/>
</dbReference>
<dbReference type="Pfam" id="PF14111">
    <property type="entry name" value="DUF4283"/>
    <property type="match status" value="1"/>
</dbReference>
<dbReference type="Proteomes" id="UP001141552">
    <property type="component" value="Unassembled WGS sequence"/>
</dbReference>
<name>A0A9Q0J8Z3_9ROSI</name>
<organism evidence="3 4">
    <name type="scientific">Turnera subulata</name>
    <dbReference type="NCBI Taxonomy" id="218843"/>
    <lineage>
        <taxon>Eukaryota</taxon>
        <taxon>Viridiplantae</taxon>
        <taxon>Streptophyta</taxon>
        <taxon>Embryophyta</taxon>
        <taxon>Tracheophyta</taxon>
        <taxon>Spermatophyta</taxon>
        <taxon>Magnoliopsida</taxon>
        <taxon>eudicotyledons</taxon>
        <taxon>Gunneridae</taxon>
        <taxon>Pentapetalae</taxon>
        <taxon>rosids</taxon>
        <taxon>fabids</taxon>
        <taxon>Malpighiales</taxon>
        <taxon>Passifloraceae</taxon>
        <taxon>Turnera</taxon>
    </lineage>
</organism>
<dbReference type="OrthoDB" id="1939300at2759"/>
<evidence type="ECO:0000259" key="2">
    <source>
        <dbReference type="Pfam" id="PF14111"/>
    </source>
</evidence>
<feature type="region of interest" description="Disordered" evidence="1">
    <location>
        <begin position="344"/>
        <end position="381"/>
    </location>
</feature>
<reference evidence="3" key="2">
    <citation type="journal article" date="2023" name="Plants (Basel)">
        <title>Annotation of the Turnera subulata (Passifloraceae) Draft Genome Reveals the S-Locus Evolved after the Divergence of Turneroideae from Passifloroideae in a Stepwise Manner.</title>
        <authorList>
            <person name="Henning P.M."/>
            <person name="Roalson E.H."/>
            <person name="Mir W."/>
            <person name="McCubbin A.G."/>
            <person name="Shore J.S."/>
        </authorList>
    </citation>
    <scope>NUCLEOTIDE SEQUENCE</scope>
    <source>
        <strain evidence="3">F60SS</strain>
    </source>
</reference>